<dbReference type="PANTHER" id="PTHR32432:SF3">
    <property type="entry name" value="ETHANOLAMINE UTILIZATION PROTEIN EUTJ"/>
    <property type="match status" value="1"/>
</dbReference>
<dbReference type="NCBIfam" id="TIGR01175">
    <property type="entry name" value="pilM"/>
    <property type="match status" value="1"/>
</dbReference>
<dbReference type="InterPro" id="IPR003494">
    <property type="entry name" value="SHS2_FtsA"/>
</dbReference>
<dbReference type="InterPro" id="IPR005883">
    <property type="entry name" value="PilM"/>
</dbReference>
<evidence type="ECO:0000313" key="3">
    <source>
        <dbReference type="Proteomes" id="UP001235849"/>
    </source>
</evidence>
<dbReference type="Gene3D" id="3.30.1490.300">
    <property type="match status" value="1"/>
</dbReference>
<feature type="domain" description="SHS2" evidence="1">
    <location>
        <begin position="18"/>
        <end position="204"/>
    </location>
</feature>
<dbReference type="InterPro" id="IPR043129">
    <property type="entry name" value="ATPase_NBD"/>
</dbReference>
<comment type="caution">
    <text evidence="2">The sequence shown here is derived from an EMBL/GenBank/DDBJ whole genome shotgun (WGS) entry which is preliminary data.</text>
</comment>
<dbReference type="SUPFAM" id="SSF53067">
    <property type="entry name" value="Actin-like ATPase domain"/>
    <property type="match status" value="2"/>
</dbReference>
<evidence type="ECO:0000259" key="1">
    <source>
        <dbReference type="SMART" id="SM00842"/>
    </source>
</evidence>
<accession>A0ABT7B385</accession>
<dbReference type="Pfam" id="PF11104">
    <property type="entry name" value="PilM_2"/>
    <property type="match status" value="2"/>
</dbReference>
<dbReference type="PIRSF" id="PIRSF019169">
    <property type="entry name" value="PilM"/>
    <property type="match status" value="1"/>
</dbReference>
<protein>
    <submittedName>
        <fullName evidence="2">Type IV pilus assembly protein PilM</fullName>
    </submittedName>
</protein>
<dbReference type="InterPro" id="IPR050696">
    <property type="entry name" value="FtsA/MreB"/>
</dbReference>
<name>A0ABT7B385_9CYAN</name>
<dbReference type="Gene3D" id="3.30.420.40">
    <property type="match status" value="2"/>
</dbReference>
<dbReference type="CDD" id="cd24049">
    <property type="entry name" value="ASKHA_NBD_PilM"/>
    <property type="match status" value="1"/>
</dbReference>
<dbReference type="EMBL" id="JAQOSO010000025">
    <property type="protein sequence ID" value="MDJ1173639.1"/>
    <property type="molecule type" value="Genomic_DNA"/>
</dbReference>
<gene>
    <name evidence="2" type="primary">pilM</name>
    <name evidence="2" type="ORF">PMG25_05985</name>
</gene>
<evidence type="ECO:0000313" key="2">
    <source>
        <dbReference type="EMBL" id="MDJ1173639.1"/>
    </source>
</evidence>
<dbReference type="Proteomes" id="UP001235849">
    <property type="component" value="Unassembled WGS sequence"/>
</dbReference>
<dbReference type="PANTHER" id="PTHR32432">
    <property type="entry name" value="CELL DIVISION PROTEIN FTSA-RELATED"/>
    <property type="match status" value="1"/>
</dbReference>
<proteinExistence type="predicted"/>
<sequence>MSKKEAIARLQLREATAVIVLDKLKSLVSKRPKGIGVELTPEQINIVQVLKKGQAYKLQSFHSLEVPEGIYEDGQILDAPAMAELIQTCLAENKITVKNAASAVSGREAVTRLIPVPAELDDNELREMVLNQEAGLYLPFPREEADVDYQKLDLMVDDDGIEKVRVLLVATRKEVTDNYINTFEQAGLRLDVLEIGSFSLIRTIREELRQFALGEAVAIANIEFEGTEIAIVVDGVPQFSRTVPIGTQQIQNALCQAMNLPPSRNPEILQGMTIPLTPVDSVQTGMTGSNPGAAAMVRVLGELADELRRSIDFYVNQGENQEVAQLLLAGSGAGIGQLDEFLTQRLSVPTSQVDPIEALSLEAEMEIPPAQRPGLGIALGLGLRYVM</sequence>
<dbReference type="SMART" id="SM00842">
    <property type="entry name" value="FtsA"/>
    <property type="match status" value="1"/>
</dbReference>
<reference evidence="2 3" key="1">
    <citation type="submission" date="2023-01" db="EMBL/GenBank/DDBJ databases">
        <title>Novel diversity within Roseofilum (Cyanobacteria; Desertifilaceae) from marine benthic mats with descriptions of four novel species.</title>
        <authorList>
            <person name="Wang Y."/>
            <person name="Berthold D.E."/>
            <person name="Hu J."/>
            <person name="Lefler F.W."/>
            <person name="Laughinghouse H.D. IV."/>
        </authorList>
    </citation>
    <scope>NUCLEOTIDE SEQUENCE [LARGE SCALE GENOMIC DNA]</scope>
    <source>
        <strain evidence="2 3">BLCC-M114</strain>
    </source>
</reference>
<organism evidence="2 3">
    <name type="scientific">Roseofilum capinflatum BLCC-M114</name>
    <dbReference type="NCBI Taxonomy" id="3022440"/>
    <lineage>
        <taxon>Bacteria</taxon>
        <taxon>Bacillati</taxon>
        <taxon>Cyanobacteriota</taxon>
        <taxon>Cyanophyceae</taxon>
        <taxon>Desertifilales</taxon>
        <taxon>Desertifilaceae</taxon>
        <taxon>Roseofilum</taxon>
        <taxon>Roseofilum capinflatum</taxon>
    </lineage>
</organism>
<keyword evidence="3" id="KW-1185">Reference proteome</keyword>